<comment type="cofactor">
    <cofactor evidence="1">
        <name>FAD</name>
        <dbReference type="ChEBI" id="CHEBI:57692"/>
    </cofactor>
</comment>
<organism evidence="5 6">
    <name type="scientific">Cutibacterium modestum HL044PA1</name>
    <dbReference type="NCBI Taxonomy" id="765109"/>
    <lineage>
        <taxon>Bacteria</taxon>
        <taxon>Bacillati</taxon>
        <taxon>Actinomycetota</taxon>
        <taxon>Actinomycetes</taxon>
        <taxon>Propionibacteriales</taxon>
        <taxon>Propionibacteriaceae</taxon>
        <taxon>Cutibacterium</taxon>
        <taxon>Cutibacterium modestum</taxon>
    </lineage>
</organism>
<dbReference type="Pfam" id="PF01012">
    <property type="entry name" value="ETF"/>
    <property type="match status" value="1"/>
</dbReference>
<dbReference type="Gene3D" id="3.40.50.620">
    <property type="entry name" value="HUPs"/>
    <property type="match status" value="1"/>
</dbReference>
<name>A0ABP2K768_9ACTN</name>
<dbReference type="SUPFAM" id="SSF52402">
    <property type="entry name" value="Adenine nucleotide alpha hydrolases-like"/>
    <property type="match status" value="1"/>
</dbReference>
<dbReference type="RefSeq" id="WP_002546598.1">
    <property type="nucleotide sequence ID" value="NZ_GL383180.1"/>
</dbReference>
<protein>
    <submittedName>
        <fullName evidence="5">Electron transfer flavoprotein domain protein</fullName>
    </submittedName>
</protein>
<dbReference type="PANTHER" id="PTHR21294">
    <property type="entry name" value="ELECTRON TRANSFER FLAVOPROTEIN BETA-SUBUNIT"/>
    <property type="match status" value="1"/>
</dbReference>
<dbReference type="SMART" id="SM00893">
    <property type="entry name" value="ETF"/>
    <property type="match status" value="1"/>
</dbReference>
<gene>
    <name evidence="5" type="ORF">HMPREF9607_00987</name>
</gene>
<proteinExistence type="predicted"/>
<dbReference type="InterPro" id="IPR014729">
    <property type="entry name" value="Rossmann-like_a/b/a_fold"/>
</dbReference>
<evidence type="ECO:0000256" key="1">
    <source>
        <dbReference type="ARBA" id="ARBA00001974"/>
    </source>
</evidence>
<evidence type="ECO:0000313" key="6">
    <source>
        <dbReference type="Proteomes" id="UP000003179"/>
    </source>
</evidence>
<dbReference type="InterPro" id="IPR012255">
    <property type="entry name" value="ETF_b"/>
</dbReference>
<keyword evidence="6" id="KW-1185">Reference proteome</keyword>
<dbReference type="InterPro" id="IPR014730">
    <property type="entry name" value="ETF_a/b_N"/>
</dbReference>
<evidence type="ECO:0000313" key="5">
    <source>
        <dbReference type="EMBL" id="EFS92774.1"/>
    </source>
</evidence>
<reference evidence="5" key="1">
    <citation type="submission" date="2010-08" db="EMBL/GenBank/DDBJ databases">
        <authorList>
            <person name="Weinstock G."/>
            <person name="Sodergren E."/>
            <person name="Clifton S."/>
            <person name="Fulton L."/>
            <person name="Fulton B."/>
            <person name="Courtney L."/>
            <person name="Fronick C."/>
            <person name="Harrison M."/>
            <person name="Strong C."/>
            <person name="Farmer C."/>
            <person name="Delahaunty K."/>
            <person name="Markovic C."/>
            <person name="Hall O."/>
            <person name="Minx P."/>
            <person name="Tomlinson C."/>
            <person name="Mitreva M."/>
            <person name="Hou S."/>
            <person name="Chen J."/>
            <person name="Wollam A."/>
            <person name="Pepin K.H."/>
            <person name="Johnson M."/>
            <person name="Bhonagiri V."/>
            <person name="Zhang X."/>
            <person name="Suruliraj S."/>
            <person name="Warren W."/>
            <person name="Chinwalla A."/>
            <person name="Mardis E.R."/>
            <person name="Wilson R.K."/>
        </authorList>
    </citation>
    <scope>NUCLEOTIDE SEQUENCE [LARGE SCALE GENOMIC DNA]</scope>
    <source>
        <strain evidence="5">HL044PA1</strain>
    </source>
</reference>
<comment type="caution">
    <text evidence="5">The sequence shown here is derived from an EMBL/GenBank/DDBJ whole genome shotgun (WGS) entry which is preliminary data.</text>
</comment>
<evidence type="ECO:0000259" key="4">
    <source>
        <dbReference type="SMART" id="SM00893"/>
    </source>
</evidence>
<comment type="subunit">
    <text evidence="2">Heterodimer of an alpha and a beta subunit.</text>
</comment>
<dbReference type="EMBL" id="ADZU01000017">
    <property type="protein sequence ID" value="EFS92774.1"/>
    <property type="molecule type" value="Genomic_DNA"/>
</dbReference>
<evidence type="ECO:0000256" key="2">
    <source>
        <dbReference type="ARBA" id="ARBA00011355"/>
    </source>
</evidence>
<dbReference type="Proteomes" id="UP000003179">
    <property type="component" value="Unassembled WGS sequence"/>
</dbReference>
<feature type="domain" description="Electron transfer flavoprotein alpha/beta-subunit N-terminal" evidence="4">
    <location>
        <begin position="21"/>
        <end position="213"/>
    </location>
</feature>
<sequence length="253" mass="26347">MTIAVAYKVAANPQDSRVGADGKIDWSRAKLGISEYDPAAIQVARELGNACGDEVVGVSVGTVAATAAREKKSVLARGVDRVVTLGDDETSEWSSVQVASALAALAQRIEGVELVVAGDASVDEGAQLMSALVGARLGWPTFLEVTHVEPCDAGWQITQNHDGGSRVIRTDGAAVVAVTPDATTPRAPGMKDILKAAKKPMEDVECSELDISRATVHVVSRGPAPVRGRKHRVFTGDDAAGQLVSALRDACVI</sequence>
<evidence type="ECO:0000256" key="3">
    <source>
        <dbReference type="ARBA" id="ARBA00025649"/>
    </source>
</evidence>
<accession>A0ABP2K768</accession>
<comment type="function">
    <text evidence="3">The electron transfer flavoprotein serves as a specific electron acceptor for other dehydrogenases. It transfers the electrons to the main respiratory chain via ETF-ubiquinone oxidoreductase (ETF dehydrogenase).</text>
</comment>